<accession>A0ABR6ZZ45</accession>
<protein>
    <submittedName>
        <fullName evidence="1">Uncharacterized protein</fullName>
    </submittedName>
</protein>
<evidence type="ECO:0000313" key="2">
    <source>
        <dbReference type="Proteomes" id="UP000650424"/>
    </source>
</evidence>
<gene>
    <name evidence="1" type="ORF">H8L32_26405</name>
</gene>
<proteinExistence type="predicted"/>
<dbReference type="EMBL" id="JACOGF010000023">
    <property type="protein sequence ID" value="MBC3921024.1"/>
    <property type="molecule type" value="Genomic_DNA"/>
</dbReference>
<reference evidence="1 2" key="1">
    <citation type="submission" date="2020-08" db="EMBL/GenBank/DDBJ databases">
        <title>Novel species isolated from subtropical streams in China.</title>
        <authorList>
            <person name="Lu H."/>
        </authorList>
    </citation>
    <scope>NUCLEOTIDE SEQUENCE [LARGE SCALE GENOMIC DNA]</scope>
    <source>
        <strain evidence="1 2">CY18W</strain>
    </source>
</reference>
<name>A0ABR6ZZ45_9BURK</name>
<comment type="caution">
    <text evidence="1">The sequence shown here is derived from an EMBL/GenBank/DDBJ whole genome shotgun (WGS) entry which is preliminary data.</text>
</comment>
<sequence>MREMIFNEASLTPASWTVEKAKTSLVNMAQGMIALIAKLGLSQRLRLPREMPEIKVAGDESLYSLLVILIRNPNTKAEARFWMGLATKAPLLYGLPDDVKDRFLGCEPAMEITTDTNALVLCAIQCAIAISLPTVTEWERDQLTIRFKELLCDGSVEDVSEIIDNLAGTKQAEGIISRYEVQASHQLTSATFWEKRAEVFPSLLFGLDVERQIADIGENQFETIKGCLSDLNITAKNWHQNHALAWGRKVTQESNKTMNNPSLARFRYFKNQHGVSQLFEWHARFGSSGRIHLFPNFTDHTIEIGYIGPHLPL</sequence>
<keyword evidence="2" id="KW-1185">Reference proteome</keyword>
<dbReference type="RefSeq" id="WP_186950858.1">
    <property type="nucleotide sequence ID" value="NZ_JACOGF010000023.1"/>
</dbReference>
<organism evidence="1 2">
    <name type="scientific">Undibacterium hunanense</name>
    <dbReference type="NCBI Taxonomy" id="2762292"/>
    <lineage>
        <taxon>Bacteria</taxon>
        <taxon>Pseudomonadati</taxon>
        <taxon>Pseudomonadota</taxon>
        <taxon>Betaproteobacteria</taxon>
        <taxon>Burkholderiales</taxon>
        <taxon>Oxalobacteraceae</taxon>
        <taxon>Undibacterium</taxon>
    </lineage>
</organism>
<evidence type="ECO:0000313" key="1">
    <source>
        <dbReference type="EMBL" id="MBC3921024.1"/>
    </source>
</evidence>
<dbReference type="Proteomes" id="UP000650424">
    <property type="component" value="Unassembled WGS sequence"/>
</dbReference>